<protein>
    <submittedName>
        <fullName evidence="1">Uncharacterized protein</fullName>
    </submittedName>
</protein>
<accession>A0A0C1GY43</accession>
<reference evidence="1 2" key="1">
    <citation type="submission" date="2014-12" db="EMBL/GenBank/DDBJ databases">
        <title>Genome sequence of Morococcus cerebrosus.</title>
        <authorList>
            <person name="Shin S.-K."/>
            <person name="Yi H."/>
        </authorList>
    </citation>
    <scope>NUCLEOTIDE SEQUENCE [LARGE SCALE GENOMIC DNA]</scope>
    <source>
        <strain evidence="1 2">CIP 81.93</strain>
    </source>
</reference>
<dbReference type="AlphaFoldDB" id="A0A0C1GY43"/>
<sequence length="38" mass="4570">MSEFKRENGLYHCNRKGRLKRNQETLSDDLIFSRLDQA</sequence>
<dbReference type="Proteomes" id="UP000031390">
    <property type="component" value="Unassembled WGS sequence"/>
</dbReference>
<evidence type="ECO:0000313" key="1">
    <source>
        <dbReference type="EMBL" id="KIC06717.1"/>
    </source>
</evidence>
<name>A0A0C1GY43_9NEIS</name>
<comment type="caution">
    <text evidence="1">The sequence shown here is derived from an EMBL/GenBank/DDBJ whole genome shotgun (WGS) entry which is preliminary data.</text>
</comment>
<organism evidence="1 2">
    <name type="scientific">Morococcus cerebrosus</name>
    <dbReference type="NCBI Taxonomy" id="1056807"/>
    <lineage>
        <taxon>Bacteria</taxon>
        <taxon>Pseudomonadati</taxon>
        <taxon>Pseudomonadota</taxon>
        <taxon>Betaproteobacteria</taxon>
        <taxon>Neisseriales</taxon>
        <taxon>Neisseriaceae</taxon>
        <taxon>Morococcus</taxon>
    </lineage>
</organism>
<gene>
    <name evidence="1" type="ORF">MCC93_18490</name>
</gene>
<dbReference type="EMBL" id="JUFZ01000088">
    <property type="protein sequence ID" value="KIC06717.1"/>
    <property type="molecule type" value="Genomic_DNA"/>
</dbReference>
<evidence type="ECO:0000313" key="2">
    <source>
        <dbReference type="Proteomes" id="UP000031390"/>
    </source>
</evidence>
<proteinExistence type="predicted"/>